<proteinExistence type="predicted"/>
<evidence type="ECO:0000313" key="4">
    <source>
        <dbReference type="Proteomes" id="UP001501447"/>
    </source>
</evidence>
<dbReference type="PANTHER" id="PTHR42776">
    <property type="entry name" value="SERINE PEPTIDASE S9 FAMILY MEMBER"/>
    <property type="match status" value="1"/>
</dbReference>
<dbReference type="InterPro" id="IPR001375">
    <property type="entry name" value="Peptidase_S9_cat"/>
</dbReference>
<dbReference type="Proteomes" id="UP001501447">
    <property type="component" value="Unassembled WGS sequence"/>
</dbReference>
<accession>A0ABN3Q2W8</accession>
<evidence type="ECO:0000259" key="2">
    <source>
        <dbReference type="Pfam" id="PF00326"/>
    </source>
</evidence>
<organism evidence="3 4">
    <name type="scientific">Streptomyces axinellae</name>
    <dbReference type="NCBI Taxonomy" id="552788"/>
    <lineage>
        <taxon>Bacteria</taxon>
        <taxon>Bacillati</taxon>
        <taxon>Actinomycetota</taxon>
        <taxon>Actinomycetes</taxon>
        <taxon>Kitasatosporales</taxon>
        <taxon>Streptomycetaceae</taxon>
        <taxon>Streptomyces</taxon>
    </lineage>
</organism>
<name>A0ABN3Q2W8_9ACTN</name>
<reference evidence="3 4" key="1">
    <citation type="journal article" date="2019" name="Int. J. Syst. Evol. Microbiol.">
        <title>The Global Catalogue of Microorganisms (GCM) 10K type strain sequencing project: providing services to taxonomists for standard genome sequencing and annotation.</title>
        <authorList>
            <consortium name="The Broad Institute Genomics Platform"/>
            <consortium name="The Broad Institute Genome Sequencing Center for Infectious Disease"/>
            <person name="Wu L."/>
            <person name="Ma J."/>
        </authorList>
    </citation>
    <scope>NUCLEOTIDE SEQUENCE [LARGE SCALE GENOMIC DNA]</scope>
    <source>
        <strain evidence="3 4">JCM 16373</strain>
    </source>
</reference>
<sequence>MVHIDFATGEETEVDSHPTYELDPRGRVWAQFSSPLIRRRRTGELIGVRYLGERQVIRTLDPHFAEVLARLETLSDGDVSALSSDENEQRWVVSFTHDRDPATYFYDHATGESRLLFRSRENLDPRDLAAMTPVTVTSRDGLPLPCHLTLPVGIEPTGLPLLLFVHGGPWTRDSWGFHAVAQLFANRGYAVLQVNFRGSTGYGKAFTQAAVGEFAGKMHDDLVDGVRWAVEQGYADPDKVAVMGGSYGGYSALVGASFTPDVFAAAVDVVGVSNLVTFLRGQPEQAKANLAYNWYRYVGDPSDPRQEAEMMARSPISRVDQIRKPLMVVQGAQDARVAQAESDQLVDALRERGTPVEYILMEDEGHLFDNQDNAVALYRAAERFLNEHLGIGPRST</sequence>
<dbReference type="Pfam" id="PF00326">
    <property type="entry name" value="Peptidase_S9"/>
    <property type="match status" value="1"/>
</dbReference>
<protein>
    <recommendedName>
        <fullName evidence="2">Peptidase S9 prolyl oligopeptidase catalytic domain-containing protein</fullName>
    </recommendedName>
</protein>
<keyword evidence="4" id="KW-1185">Reference proteome</keyword>
<dbReference type="Gene3D" id="3.40.50.1820">
    <property type="entry name" value="alpha/beta hydrolase"/>
    <property type="match status" value="1"/>
</dbReference>
<evidence type="ECO:0000313" key="3">
    <source>
        <dbReference type="EMBL" id="GAA2614477.1"/>
    </source>
</evidence>
<dbReference type="EMBL" id="BAAARJ010000009">
    <property type="protein sequence ID" value="GAA2614477.1"/>
    <property type="molecule type" value="Genomic_DNA"/>
</dbReference>
<comment type="caution">
    <text evidence="3">The sequence shown here is derived from an EMBL/GenBank/DDBJ whole genome shotgun (WGS) entry which is preliminary data.</text>
</comment>
<dbReference type="SUPFAM" id="SSF53474">
    <property type="entry name" value="alpha/beta-Hydrolases"/>
    <property type="match status" value="1"/>
</dbReference>
<dbReference type="PANTHER" id="PTHR42776:SF27">
    <property type="entry name" value="DIPEPTIDYL PEPTIDASE FAMILY MEMBER 6"/>
    <property type="match status" value="1"/>
</dbReference>
<dbReference type="RefSeq" id="WP_344566164.1">
    <property type="nucleotide sequence ID" value="NZ_BAAARJ010000009.1"/>
</dbReference>
<keyword evidence="1" id="KW-0378">Hydrolase</keyword>
<dbReference type="InterPro" id="IPR029058">
    <property type="entry name" value="AB_hydrolase_fold"/>
</dbReference>
<feature type="domain" description="Peptidase S9 prolyl oligopeptidase catalytic" evidence="2">
    <location>
        <begin position="175"/>
        <end position="390"/>
    </location>
</feature>
<evidence type="ECO:0000256" key="1">
    <source>
        <dbReference type="ARBA" id="ARBA00022801"/>
    </source>
</evidence>
<gene>
    <name evidence="3" type="ORF">GCM10009863_30230</name>
</gene>